<comment type="caution">
    <text evidence="12">The sequence shown here is derived from an EMBL/GenBank/DDBJ whole genome shotgun (WGS) entry which is preliminary data.</text>
</comment>
<dbReference type="PANTHER" id="PTHR31490:SF88">
    <property type="entry name" value="BETA-XYLANASE"/>
    <property type="match status" value="1"/>
</dbReference>
<dbReference type="InterPro" id="IPR044846">
    <property type="entry name" value="GH10"/>
</dbReference>
<evidence type="ECO:0000256" key="2">
    <source>
        <dbReference type="ARBA" id="ARBA00007495"/>
    </source>
</evidence>
<sequence>MKSRVLVTVLAALALTATTAAPASAHPGRTPEDLRGLAHKTGVRIGSAVAVDPLTAEADYRRVLRREFTSVTAENAMKWESVEPERGRYTWEGADAVVDFARHNRQAVRGHTLVWHNQLPAWLTEGTFTDEELRGILRDHITTQVRRYRGKVGSWDVVNEVFNEDGTLRSSLWLTRLGPGYIADAFRWAHKADPRAKLYVNDYNLEWIGPKSDAALELVKGLKAEGVPVHGVGFQGHLSLEYGFPGDFADNMRRFTALGLETAITEIDVRMHLPVTEEKLAAQADYYRQALSACLSVRRCAEFTVWGFTDRHSWIPGWFEGQGAACLFDEALNRKPAYHSLLALGRRR</sequence>
<dbReference type="Proteomes" id="UP000805614">
    <property type="component" value="Unassembled WGS sequence"/>
</dbReference>
<comment type="similarity">
    <text evidence="2 9">Belongs to the glycosyl hydrolase 10 (cellulase F) family.</text>
</comment>
<evidence type="ECO:0000256" key="9">
    <source>
        <dbReference type="RuleBase" id="RU361174"/>
    </source>
</evidence>
<keyword evidence="6 9" id="KW-0119">Carbohydrate metabolism</keyword>
<accession>A0ABR7LYV6</accession>
<evidence type="ECO:0000259" key="11">
    <source>
        <dbReference type="PROSITE" id="PS51760"/>
    </source>
</evidence>
<evidence type="ECO:0000256" key="8">
    <source>
        <dbReference type="ARBA" id="ARBA00023326"/>
    </source>
</evidence>
<dbReference type="SMART" id="SM00633">
    <property type="entry name" value="Glyco_10"/>
    <property type="match status" value="1"/>
</dbReference>
<feature type="chain" id="PRO_5046775524" description="Beta-xylanase" evidence="10">
    <location>
        <begin position="26"/>
        <end position="348"/>
    </location>
</feature>
<keyword evidence="3" id="KW-0858">Xylan degradation</keyword>
<dbReference type="InterPro" id="IPR001000">
    <property type="entry name" value="GH10_dom"/>
</dbReference>
<feature type="signal peptide" evidence="10">
    <location>
        <begin position="1"/>
        <end position="25"/>
    </location>
</feature>
<organism evidence="12 13">
    <name type="scientific">Actinomadura alba</name>
    <dbReference type="NCBI Taxonomy" id="406431"/>
    <lineage>
        <taxon>Bacteria</taxon>
        <taxon>Bacillati</taxon>
        <taxon>Actinomycetota</taxon>
        <taxon>Actinomycetes</taxon>
        <taxon>Streptosporangiales</taxon>
        <taxon>Thermomonosporaceae</taxon>
        <taxon>Actinomadura</taxon>
    </lineage>
</organism>
<evidence type="ECO:0000256" key="3">
    <source>
        <dbReference type="ARBA" id="ARBA00022651"/>
    </source>
</evidence>
<evidence type="ECO:0000313" key="12">
    <source>
        <dbReference type="EMBL" id="MBC6469660.1"/>
    </source>
</evidence>
<keyword evidence="13" id="KW-1185">Reference proteome</keyword>
<evidence type="ECO:0000256" key="5">
    <source>
        <dbReference type="ARBA" id="ARBA00022801"/>
    </source>
</evidence>
<name>A0ABR7LYV6_9ACTN</name>
<evidence type="ECO:0000256" key="10">
    <source>
        <dbReference type="SAM" id="SignalP"/>
    </source>
</evidence>
<evidence type="ECO:0000256" key="7">
    <source>
        <dbReference type="ARBA" id="ARBA00023295"/>
    </source>
</evidence>
<dbReference type="PANTHER" id="PTHR31490">
    <property type="entry name" value="GLYCOSYL HYDROLASE"/>
    <property type="match status" value="1"/>
</dbReference>
<feature type="domain" description="GH10" evidence="11">
    <location>
        <begin position="28"/>
        <end position="344"/>
    </location>
</feature>
<keyword evidence="5 9" id="KW-0378">Hydrolase</keyword>
<keyword evidence="4 10" id="KW-0732">Signal</keyword>
<proteinExistence type="inferred from homology"/>
<keyword evidence="7 9" id="KW-0326">Glycosidase</keyword>
<gene>
    <name evidence="12" type="ORF">HKK74_29835</name>
</gene>
<dbReference type="RefSeq" id="WP_187246711.1">
    <property type="nucleotide sequence ID" value="NZ_BAAAOK010000006.1"/>
</dbReference>
<dbReference type="PROSITE" id="PS51760">
    <property type="entry name" value="GH10_2"/>
    <property type="match status" value="1"/>
</dbReference>
<evidence type="ECO:0000256" key="1">
    <source>
        <dbReference type="ARBA" id="ARBA00000681"/>
    </source>
</evidence>
<dbReference type="SUPFAM" id="SSF51445">
    <property type="entry name" value="(Trans)glycosidases"/>
    <property type="match status" value="1"/>
</dbReference>
<keyword evidence="8 9" id="KW-0624">Polysaccharide degradation</keyword>
<evidence type="ECO:0000313" key="13">
    <source>
        <dbReference type="Proteomes" id="UP000805614"/>
    </source>
</evidence>
<dbReference type="Gene3D" id="3.20.20.80">
    <property type="entry name" value="Glycosidases"/>
    <property type="match status" value="1"/>
</dbReference>
<reference evidence="12 13" key="1">
    <citation type="submission" date="2020-06" db="EMBL/GenBank/DDBJ databases">
        <title>Actinomadura xiongansis sp. nov., isolated from soil of Baiyangdian.</title>
        <authorList>
            <person name="Zhang X."/>
        </authorList>
    </citation>
    <scope>NUCLEOTIDE SEQUENCE [LARGE SCALE GENOMIC DNA]</scope>
    <source>
        <strain evidence="12 13">HBUM206468</strain>
    </source>
</reference>
<comment type="catalytic activity">
    <reaction evidence="1 9">
        <text>Endohydrolysis of (1-&gt;4)-beta-D-xylosidic linkages in xylans.</text>
        <dbReference type="EC" id="3.2.1.8"/>
    </reaction>
</comment>
<dbReference type="EMBL" id="JABVEC010000030">
    <property type="protein sequence ID" value="MBC6469660.1"/>
    <property type="molecule type" value="Genomic_DNA"/>
</dbReference>
<protein>
    <recommendedName>
        <fullName evidence="9">Beta-xylanase</fullName>
        <ecNumber evidence="9">3.2.1.8</ecNumber>
    </recommendedName>
</protein>
<dbReference type="PRINTS" id="PR00134">
    <property type="entry name" value="GLHYDRLASE10"/>
</dbReference>
<dbReference type="EC" id="3.2.1.8" evidence="9"/>
<dbReference type="Pfam" id="PF00331">
    <property type="entry name" value="Glyco_hydro_10"/>
    <property type="match status" value="1"/>
</dbReference>
<evidence type="ECO:0000256" key="6">
    <source>
        <dbReference type="ARBA" id="ARBA00023277"/>
    </source>
</evidence>
<evidence type="ECO:0000256" key="4">
    <source>
        <dbReference type="ARBA" id="ARBA00022729"/>
    </source>
</evidence>
<dbReference type="InterPro" id="IPR017853">
    <property type="entry name" value="GH"/>
</dbReference>